<dbReference type="EMBL" id="CP004006">
    <property type="protein sequence ID" value="AHE65943.1"/>
    <property type="molecule type" value="Genomic_DNA"/>
</dbReference>
<name>W0B5Z3_9GAMM</name>
<keyword evidence="2" id="KW-0808">Transferase</keyword>
<dbReference type="HOGENOM" id="CLU_2409622_0_0_6"/>
<dbReference type="InterPro" id="IPR003414">
    <property type="entry name" value="PP_kinase"/>
</dbReference>
<dbReference type="GO" id="GO:0009358">
    <property type="term" value="C:polyphosphate kinase complex"/>
    <property type="evidence" value="ECO:0007669"/>
    <property type="project" value="InterPro"/>
</dbReference>
<keyword evidence="2" id="KW-0418">Kinase</keyword>
<dbReference type="GO" id="GO:0006799">
    <property type="term" value="P:polyphosphate biosynthetic process"/>
    <property type="evidence" value="ECO:0007669"/>
    <property type="project" value="InterPro"/>
</dbReference>
<evidence type="ECO:0000313" key="3">
    <source>
        <dbReference type="Proteomes" id="UP000018838"/>
    </source>
</evidence>
<dbReference type="eggNOG" id="COG0855">
    <property type="taxonomic scope" value="Bacteria"/>
</dbReference>
<dbReference type="PANTHER" id="PTHR30218">
    <property type="entry name" value="POLYPHOSPHATE KINASE"/>
    <property type="match status" value="1"/>
</dbReference>
<dbReference type="SUPFAM" id="SSF140356">
    <property type="entry name" value="PPK N-terminal domain-like"/>
    <property type="match status" value="1"/>
</dbReference>
<dbReference type="InterPro" id="IPR025198">
    <property type="entry name" value="PPK_N_dom"/>
</dbReference>
<accession>W0B5Z3</accession>
<sequence length="92" mass="10592">MTRSLDNPDYYINREFTALAFNERVLQLARDERVPLLERMRYLCICSGNLDEFFEIRVAGLKEKIAIASIKLSIDGLRADELLSQLSKKLIG</sequence>
<keyword evidence="3" id="KW-1185">Reference proteome</keyword>
<dbReference type="AlphaFoldDB" id="W0B5Z3"/>
<protein>
    <submittedName>
        <fullName evidence="2">Polyphosphate kinase</fullName>
    </submittedName>
</protein>
<dbReference type="GO" id="GO:0008976">
    <property type="term" value="F:polyphosphate kinase activity"/>
    <property type="evidence" value="ECO:0007669"/>
    <property type="project" value="InterPro"/>
</dbReference>
<dbReference type="KEGG" id="lok:Loa_00354"/>
<dbReference type="Gene3D" id="1.20.58.310">
    <property type="entry name" value="Polyphosphate kinase N-terminal domain"/>
    <property type="match status" value="1"/>
</dbReference>
<dbReference type="Proteomes" id="UP000018838">
    <property type="component" value="Chromosome"/>
</dbReference>
<gene>
    <name evidence="2" type="ORF">Loa_00354</name>
</gene>
<dbReference type="PANTHER" id="PTHR30218:SF0">
    <property type="entry name" value="POLYPHOSPHATE KINASE"/>
    <property type="match status" value="1"/>
</dbReference>
<dbReference type="Pfam" id="PF13089">
    <property type="entry name" value="PP_kinase_N"/>
    <property type="match status" value="1"/>
</dbReference>
<dbReference type="InterPro" id="IPR036832">
    <property type="entry name" value="PPK_N_dom_sf"/>
</dbReference>
<dbReference type="PATRIC" id="fig|1268635.3.peg.358"/>
<reference evidence="2 3" key="1">
    <citation type="journal article" date="2013" name="Int. J. Med. Microbiol.">
        <title>Legionella oakridgensis ATCC 33761 genome sequence and phenotypic characterization reveals its replication capacity in amoebae.</title>
        <authorList>
            <person name="Brzuszkiewicz E."/>
            <person name="Schulz T."/>
            <person name="Rydzewski K."/>
            <person name="Daniel R."/>
            <person name="Gillmaier N."/>
            <person name="Dittmann C."/>
            <person name="Holland G."/>
            <person name="Schunder E."/>
            <person name="Lautner M."/>
            <person name="Eisenreich W."/>
            <person name="Luck C."/>
            <person name="Heuner K."/>
        </authorList>
    </citation>
    <scope>NUCLEOTIDE SEQUENCE [LARGE SCALE GENOMIC DNA]</scope>
    <source>
        <strain>OR-10</strain>
        <strain evidence="3">ATCC 33761</strain>
    </source>
</reference>
<evidence type="ECO:0000313" key="2">
    <source>
        <dbReference type="EMBL" id="AHE65943.1"/>
    </source>
</evidence>
<evidence type="ECO:0000259" key="1">
    <source>
        <dbReference type="Pfam" id="PF13089"/>
    </source>
</evidence>
<feature type="domain" description="Polyphosphate kinase N-terminal" evidence="1">
    <location>
        <begin position="11"/>
        <end position="89"/>
    </location>
</feature>
<dbReference type="STRING" id="1268635.Loa_00354"/>
<proteinExistence type="predicted"/>
<organism evidence="2 3">
    <name type="scientific">Legionella oakridgensis ATCC 33761 = DSM 21215</name>
    <dbReference type="NCBI Taxonomy" id="1268635"/>
    <lineage>
        <taxon>Bacteria</taxon>
        <taxon>Pseudomonadati</taxon>
        <taxon>Pseudomonadota</taxon>
        <taxon>Gammaproteobacteria</taxon>
        <taxon>Legionellales</taxon>
        <taxon>Legionellaceae</taxon>
        <taxon>Legionella</taxon>
    </lineage>
</organism>